<keyword evidence="3" id="KW-1185">Reference proteome</keyword>
<gene>
    <name evidence="2" type="ORF">SAMN05216276_105038</name>
</gene>
<proteinExistence type="predicted"/>
<reference evidence="2 3" key="1">
    <citation type="submission" date="2017-06" db="EMBL/GenBank/DDBJ databases">
        <authorList>
            <person name="Kim H.J."/>
            <person name="Triplett B.A."/>
        </authorList>
    </citation>
    <scope>NUCLEOTIDE SEQUENCE [LARGE SCALE GENOMIC DNA]</scope>
    <source>
        <strain evidence="2 3">CGMCC 4.2132</strain>
    </source>
</reference>
<organism evidence="2 3">
    <name type="scientific">Streptosporangium subroseum</name>
    <dbReference type="NCBI Taxonomy" id="106412"/>
    <lineage>
        <taxon>Bacteria</taxon>
        <taxon>Bacillati</taxon>
        <taxon>Actinomycetota</taxon>
        <taxon>Actinomycetes</taxon>
        <taxon>Streptosporangiales</taxon>
        <taxon>Streptosporangiaceae</taxon>
        <taxon>Streptosporangium</taxon>
    </lineage>
</organism>
<feature type="region of interest" description="Disordered" evidence="1">
    <location>
        <begin position="106"/>
        <end position="134"/>
    </location>
</feature>
<evidence type="ECO:0008006" key="4">
    <source>
        <dbReference type="Google" id="ProtNLM"/>
    </source>
</evidence>
<evidence type="ECO:0000256" key="1">
    <source>
        <dbReference type="SAM" id="MobiDB-lite"/>
    </source>
</evidence>
<dbReference type="AlphaFoldDB" id="A0A239N2S4"/>
<name>A0A239N2S4_9ACTN</name>
<dbReference type="OrthoDB" id="2375382at2"/>
<evidence type="ECO:0000313" key="3">
    <source>
        <dbReference type="Proteomes" id="UP000198282"/>
    </source>
</evidence>
<accession>A0A239N2S4</accession>
<feature type="region of interest" description="Disordered" evidence="1">
    <location>
        <begin position="1"/>
        <end position="22"/>
    </location>
</feature>
<evidence type="ECO:0000313" key="2">
    <source>
        <dbReference type="EMBL" id="SNT49050.1"/>
    </source>
</evidence>
<protein>
    <recommendedName>
        <fullName evidence="4">DDE superfamily endonuclease</fullName>
    </recommendedName>
</protein>
<dbReference type="RefSeq" id="WP_089211578.1">
    <property type="nucleotide sequence ID" value="NZ_FZOD01000050.1"/>
</dbReference>
<feature type="compositionally biased region" description="Low complexity" evidence="1">
    <location>
        <begin position="7"/>
        <end position="22"/>
    </location>
</feature>
<dbReference type="Proteomes" id="UP000198282">
    <property type="component" value="Unassembled WGS sequence"/>
</dbReference>
<feature type="compositionally biased region" description="Basic and acidic residues" evidence="1">
    <location>
        <begin position="106"/>
        <end position="125"/>
    </location>
</feature>
<dbReference type="EMBL" id="FZOD01000050">
    <property type="protein sequence ID" value="SNT49050.1"/>
    <property type="molecule type" value="Genomic_DNA"/>
</dbReference>
<sequence>MNRAGVHQSLQQSRRGSSSHRGQAAIDRLAKRYLNAVMAHTPVHVSWLNHVEIFSIVQRKVVTPNDFTSLDQVEDRLIAFERRYNQAARPFEWKFTPADLEDLLARIERHEQKESNLQQHDDCDHQPAAPKAAA</sequence>